<evidence type="ECO:0000256" key="9">
    <source>
        <dbReference type="SAM" id="Phobius"/>
    </source>
</evidence>
<dbReference type="GO" id="GO:0005886">
    <property type="term" value="C:plasma membrane"/>
    <property type="evidence" value="ECO:0007669"/>
    <property type="project" value="UniProtKB-SubCell"/>
</dbReference>
<sequence>MKKYLAEFIGSAALVIIGCGAITLGGLGGALGSGQPLASLAILPIGLAFGLAVTAMAYGIGPVSGCHINPAVTVGAWVAGRMPTSEVPGYIIAQFLGAIVGAAILYVTLTGKTGGYDVATAGLGQTGWSGYSMTSAIIAEFVATFLFVVVILGATSKAGATPVAGLAIGLTLAILHLAFVPVSGNSLNPSRSFGPALFVGGTAFAQVWMFLIVPTLAGAVAGALFKSKTLEA</sequence>
<dbReference type="InterPro" id="IPR034294">
    <property type="entry name" value="Aquaporin_transptr"/>
</dbReference>
<dbReference type="EMBL" id="CP039690">
    <property type="protein sequence ID" value="QCI68075.1"/>
    <property type="molecule type" value="Genomic_DNA"/>
</dbReference>
<evidence type="ECO:0000256" key="8">
    <source>
        <dbReference type="RuleBase" id="RU000477"/>
    </source>
</evidence>
<keyword evidence="5 8" id="KW-0812">Transmembrane</keyword>
<dbReference type="InterPro" id="IPR023271">
    <property type="entry name" value="Aquaporin-like"/>
</dbReference>
<keyword evidence="11" id="KW-1185">Reference proteome</keyword>
<evidence type="ECO:0000256" key="7">
    <source>
        <dbReference type="ARBA" id="ARBA00023136"/>
    </source>
</evidence>
<dbReference type="KEGG" id="pstg:E8M01_29905"/>
<proteinExistence type="inferred from homology"/>
<dbReference type="Proteomes" id="UP000298781">
    <property type="component" value="Chromosome"/>
</dbReference>
<feature type="transmembrane region" description="Helical" evidence="9">
    <location>
        <begin position="37"/>
        <end position="60"/>
    </location>
</feature>
<dbReference type="GO" id="GO:0015250">
    <property type="term" value="F:water channel activity"/>
    <property type="evidence" value="ECO:0007669"/>
    <property type="project" value="TreeGrafter"/>
</dbReference>
<protein>
    <submittedName>
        <fullName evidence="10">Aquaporin</fullName>
    </submittedName>
</protein>
<evidence type="ECO:0000256" key="3">
    <source>
        <dbReference type="ARBA" id="ARBA00022448"/>
    </source>
</evidence>
<name>A0A4D7BBE0_9HYPH</name>
<evidence type="ECO:0000256" key="1">
    <source>
        <dbReference type="ARBA" id="ARBA00004651"/>
    </source>
</evidence>
<gene>
    <name evidence="10" type="ORF">E8M01_29905</name>
</gene>
<dbReference type="AlphaFoldDB" id="A0A4D7BBE0"/>
<accession>A0A4D7BBE0</accession>
<dbReference type="OrthoDB" id="9807293at2"/>
<dbReference type="Pfam" id="PF00230">
    <property type="entry name" value="MIP"/>
    <property type="match status" value="1"/>
</dbReference>
<evidence type="ECO:0000313" key="11">
    <source>
        <dbReference type="Proteomes" id="UP000298781"/>
    </source>
</evidence>
<dbReference type="InterPro" id="IPR000425">
    <property type="entry name" value="MIP"/>
</dbReference>
<feature type="transmembrane region" description="Helical" evidence="9">
    <location>
        <begin position="129"/>
        <end position="151"/>
    </location>
</feature>
<evidence type="ECO:0000256" key="5">
    <source>
        <dbReference type="ARBA" id="ARBA00022692"/>
    </source>
</evidence>
<dbReference type="RefSeq" id="WP_136963495.1">
    <property type="nucleotide sequence ID" value="NZ_CP039690.1"/>
</dbReference>
<evidence type="ECO:0000313" key="10">
    <source>
        <dbReference type="EMBL" id="QCI68075.1"/>
    </source>
</evidence>
<dbReference type="PROSITE" id="PS00221">
    <property type="entry name" value="MIP"/>
    <property type="match status" value="1"/>
</dbReference>
<keyword evidence="6 9" id="KW-1133">Transmembrane helix</keyword>
<feature type="transmembrane region" description="Helical" evidence="9">
    <location>
        <begin position="90"/>
        <end position="109"/>
    </location>
</feature>
<feature type="transmembrane region" description="Helical" evidence="9">
    <location>
        <begin position="203"/>
        <end position="225"/>
    </location>
</feature>
<keyword evidence="7 9" id="KW-0472">Membrane</keyword>
<dbReference type="Gene3D" id="1.20.1080.10">
    <property type="entry name" value="Glycerol uptake facilitator protein"/>
    <property type="match status" value="1"/>
</dbReference>
<reference evidence="10 11" key="1">
    <citation type="submission" date="2019-04" db="EMBL/GenBank/DDBJ databases">
        <title>Phreatobacter aquaticus sp. nov.</title>
        <authorList>
            <person name="Choi A."/>
        </authorList>
    </citation>
    <scope>NUCLEOTIDE SEQUENCE [LARGE SCALE GENOMIC DNA]</scope>
    <source>
        <strain evidence="10 11">KCTC 52518</strain>
    </source>
</reference>
<dbReference type="PANTHER" id="PTHR19139:SF199">
    <property type="entry name" value="MIP17260P"/>
    <property type="match status" value="1"/>
</dbReference>
<feature type="transmembrane region" description="Helical" evidence="9">
    <location>
        <begin position="163"/>
        <end position="183"/>
    </location>
</feature>
<keyword evidence="4" id="KW-1003">Cell membrane</keyword>
<evidence type="ECO:0000256" key="6">
    <source>
        <dbReference type="ARBA" id="ARBA00022989"/>
    </source>
</evidence>
<evidence type="ECO:0000256" key="2">
    <source>
        <dbReference type="ARBA" id="ARBA00006175"/>
    </source>
</evidence>
<feature type="transmembrane region" description="Helical" evidence="9">
    <location>
        <begin position="12"/>
        <end position="31"/>
    </location>
</feature>
<comment type="subcellular location">
    <subcellularLocation>
        <location evidence="1">Cell membrane</location>
        <topology evidence="1">Multi-pass membrane protein</topology>
    </subcellularLocation>
</comment>
<evidence type="ECO:0000256" key="4">
    <source>
        <dbReference type="ARBA" id="ARBA00022475"/>
    </source>
</evidence>
<dbReference type="SUPFAM" id="SSF81338">
    <property type="entry name" value="Aquaporin-like"/>
    <property type="match status" value="1"/>
</dbReference>
<dbReference type="PRINTS" id="PR00783">
    <property type="entry name" value="MINTRINSICP"/>
</dbReference>
<organism evidence="10 11">
    <name type="scientific">Phreatobacter stygius</name>
    <dbReference type="NCBI Taxonomy" id="1940610"/>
    <lineage>
        <taxon>Bacteria</taxon>
        <taxon>Pseudomonadati</taxon>
        <taxon>Pseudomonadota</taxon>
        <taxon>Alphaproteobacteria</taxon>
        <taxon>Hyphomicrobiales</taxon>
        <taxon>Phreatobacteraceae</taxon>
        <taxon>Phreatobacter</taxon>
    </lineage>
</organism>
<keyword evidence="3 8" id="KW-0813">Transport</keyword>
<dbReference type="InterPro" id="IPR022357">
    <property type="entry name" value="MIP_CS"/>
</dbReference>
<dbReference type="PROSITE" id="PS51257">
    <property type="entry name" value="PROKAR_LIPOPROTEIN"/>
    <property type="match status" value="1"/>
</dbReference>
<comment type="similarity">
    <text evidence="2 8">Belongs to the MIP/aquaporin (TC 1.A.8) family.</text>
</comment>
<dbReference type="PANTHER" id="PTHR19139">
    <property type="entry name" value="AQUAPORIN TRANSPORTER"/>
    <property type="match status" value="1"/>
</dbReference>